<reference evidence="2 3" key="1">
    <citation type="submission" date="2020-08" db="EMBL/GenBank/DDBJ databases">
        <title>Genomic Encyclopedia of Type Strains, Phase IV (KMG-IV): sequencing the most valuable type-strain genomes for metagenomic binning, comparative biology and taxonomic classification.</title>
        <authorList>
            <person name="Goeker M."/>
        </authorList>
    </citation>
    <scope>NUCLEOTIDE SEQUENCE [LARGE SCALE GENOMIC DNA]</scope>
    <source>
        <strain evidence="2 3">DSM 21458</strain>
    </source>
</reference>
<sequence>MMSLPLHLAPLALMVTSLLVACGAQEPGVPAPAHPVSRVQGQVDRAALPAGDARVLLTAEQTVLSSAALQADGRFDLPLPAAAAMAPYLGPAAQRFAGDPNDCVSGLRVTPPDLRVARFVSLEVQLEGRAVAQVAQLSRSGTAESSVWYVFADRPGRLEGHIRCETADDLRARIRFDVTLEAGWNALRSNLFLGGGLLTSAPGPVPAWKTSLR</sequence>
<name>A0A841HZC4_9DEIO</name>
<evidence type="ECO:0000313" key="3">
    <source>
        <dbReference type="Proteomes" id="UP000569951"/>
    </source>
</evidence>
<gene>
    <name evidence="2" type="ORF">HNR42_001641</name>
</gene>
<comment type="caution">
    <text evidence="2">The sequence shown here is derived from an EMBL/GenBank/DDBJ whole genome shotgun (WGS) entry which is preliminary data.</text>
</comment>
<evidence type="ECO:0008006" key="4">
    <source>
        <dbReference type="Google" id="ProtNLM"/>
    </source>
</evidence>
<dbReference type="EMBL" id="JACHHG010000005">
    <property type="protein sequence ID" value="MBB6098216.1"/>
    <property type="molecule type" value="Genomic_DNA"/>
</dbReference>
<evidence type="ECO:0000313" key="2">
    <source>
        <dbReference type="EMBL" id="MBB6098216.1"/>
    </source>
</evidence>
<feature type="signal peptide" evidence="1">
    <location>
        <begin position="1"/>
        <end position="21"/>
    </location>
</feature>
<proteinExistence type="predicted"/>
<keyword evidence="1" id="KW-0732">Signal</keyword>
<accession>A0A841HZC4</accession>
<dbReference type="AlphaFoldDB" id="A0A841HZC4"/>
<evidence type="ECO:0000256" key="1">
    <source>
        <dbReference type="SAM" id="SignalP"/>
    </source>
</evidence>
<organism evidence="2 3">
    <name type="scientific">Deinobacterium chartae</name>
    <dbReference type="NCBI Taxonomy" id="521158"/>
    <lineage>
        <taxon>Bacteria</taxon>
        <taxon>Thermotogati</taxon>
        <taxon>Deinococcota</taxon>
        <taxon>Deinococci</taxon>
        <taxon>Deinococcales</taxon>
        <taxon>Deinococcaceae</taxon>
        <taxon>Deinobacterium</taxon>
    </lineage>
</organism>
<feature type="chain" id="PRO_5032829287" description="Lipoprotein" evidence="1">
    <location>
        <begin position="22"/>
        <end position="213"/>
    </location>
</feature>
<protein>
    <recommendedName>
        <fullName evidence="4">Lipoprotein</fullName>
    </recommendedName>
</protein>
<keyword evidence="3" id="KW-1185">Reference proteome</keyword>
<dbReference type="RefSeq" id="WP_183986416.1">
    <property type="nucleotide sequence ID" value="NZ_JACHHG010000005.1"/>
</dbReference>
<dbReference type="Proteomes" id="UP000569951">
    <property type="component" value="Unassembled WGS sequence"/>
</dbReference>